<sequence>MMKKSEYGNIYEILLSNNTYVYVCLIEENSFGIFNYISKEPAQLNHLLSLGFKTYKACKETAIRRKIWRLVGHIDLDKENIKLPDLVIFQSWNKSLSLQQSKIMRHGNLTTISNDEYLSLLRQGYIYGFFENNNKFEQWILDNINEYPNNQDILPI</sequence>
<evidence type="ECO:0000313" key="1">
    <source>
        <dbReference type="EMBL" id="UVQ95787.1"/>
    </source>
</evidence>
<accession>A0AA94Y3F5</accession>
<dbReference type="Pfam" id="PF15428">
    <property type="entry name" value="Imm26"/>
    <property type="match status" value="1"/>
</dbReference>
<dbReference type="InterPro" id="IPR029278">
    <property type="entry name" value="Imm26"/>
</dbReference>
<reference evidence="1" key="1">
    <citation type="submission" date="2022-08" db="EMBL/GenBank/DDBJ databases">
        <title>Genome Sequencing of Bacteroides fragilis Group Isolates with Nanopore Technology.</title>
        <authorList>
            <person name="Tisza M.J."/>
            <person name="Smith D."/>
            <person name="Dekker J.P."/>
        </authorList>
    </citation>
    <scope>NUCLEOTIDE SEQUENCE</scope>
    <source>
        <strain evidence="1">BFG-474</strain>
    </source>
</reference>
<proteinExistence type="predicted"/>
<name>A0AA94Y3F5_9BACE</name>
<gene>
    <name evidence="1" type="ORF">NXW23_15715</name>
</gene>
<dbReference type="Proteomes" id="UP001060260">
    <property type="component" value="Chromosome"/>
</dbReference>
<dbReference type="AlphaFoldDB" id="A0AA94Y3F5"/>
<dbReference type="EMBL" id="CP103166">
    <property type="protein sequence ID" value="UVQ95787.1"/>
    <property type="molecule type" value="Genomic_DNA"/>
</dbReference>
<evidence type="ECO:0000313" key="2">
    <source>
        <dbReference type="Proteomes" id="UP001060260"/>
    </source>
</evidence>
<protein>
    <submittedName>
        <fullName evidence="1">Immunity 26/phosphotriesterase HocA family protein</fullName>
    </submittedName>
</protein>
<organism evidence="1 2">
    <name type="scientific">Bacteroides caccae</name>
    <dbReference type="NCBI Taxonomy" id="47678"/>
    <lineage>
        <taxon>Bacteria</taxon>
        <taxon>Pseudomonadati</taxon>
        <taxon>Bacteroidota</taxon>
        <taxon>Bacteroidia</taxon>
        <taxon>Bacteroidales</taxon>
        <taxon>Bacteroidaceae</taxon>
        <taxon>Bacteroides</taxon>
    </lineage>
</organism>